<comment type="catalytic activity">
    <reaction evidence="16">
        <text>L-2-aminoadipate(in) + 2-oxoglutarate(out) = L-2-aminoadipate(out) + 2-oxoglutarate(in)</text>
        <dbReference type="Rhea" id="RHEA:71747"/>
        <dbReference type="ChEBI" id="CHEBI:16810"/>
        <dbReference type="ChEBI" id="CHEBI:58672"/>
    </reaction>
</comment>
<comment type="catalytic activity">
    <reaction evidence="15">
        <text>citrate(in) + 2-oxoglutarate(out) = citrate(out) + 2-oxoglutarate(in)</text>
        <dbReference type="Rhea" id="RHEA:71763"/>
        <dbReference type="ChEBI" id="CHEBI:16810"/>
        <dbReference type="ChEBI" id="CHEBI:16947"/>
    </reaction>
</comment>
<evidence type="ECO:0000256" key="6">
    <source>
        <dbReference type="ARBA" id="ARBA00022792"/>
    </source>
</evidence>
<dbReference type="InterPro" id="IPR018108">
    <property type="entry name" value="MCP_transmembrane"/>
</dbReference>
<dbReference type="PROSITE" id="PS50920">
    <property type="entry name" value="SOLCAR"/>
    <property type="match status" value="3"/>
</dbReference>
<protein>
    <recommendedName>
        <fullName evidence="11">Mitochondrial 2-oxodicarboxylate carrier</fullName>
    </recommendedName>
    <alternativeName>
        <fullName evidence="12">Solute carrier family 25 member 21</fullName>
    </alternativeName>
</protein>
<dbReference type="WBParaSite" id="SSTP_0000989100.1">
    <property type="protein sequence ID" value="SSTP_0000989100.1"/>
    <property type="gene ID" value="SSTP_0000989100"/>
</dbReference>
<evidence type="ECO:0000256" key="9">
    <source>
        <dbReference type="ARBA" id="ARBA00023136"/>
    </source>
</evidence>
<dbReference type="AlphaFoldDB" id="A0A0K0EK97"/>
<accession>A0A0K0EK97</accession>
<keyword evidence="4 20" id="KW-0812">Transmembrane</keyword>
<evidence type="ECO:0000256" key="7">
    <source>
        <dbReference type="ARBA" id="ARBA00022989"/>
    </source>
</evidence>
<comment type="catalytic activity">
    <reaction evidence="19">
        <text>hexanedioate(in) + 2-oxoglutarate(out) = hexanedioate(out) + 2-oxoglutarate(in)</text>
        <dbReference type="Rhea" id="RHEA:71743"/>
        <dbReference type="ChEBI" id="CHEBI:16810"/>
        <dbReference type="ChEBI" id="CHEBI:17128"/>
    </reaction>
</comment>
<keyword evidence="22" id="KW-1185">Reference proteome</keyword>
<evidence type="ECO:0000256" key="3">
    <source>
        <dbReference type="ARBA" id="ARBA00022448"/>
    </source>
</evidence>
<proteinExistence type="inferred from homology"/>
<evidence type="ECO:0000256" key="16">
    <source>
        <dbReference type="ARBA" id="ARBA00048303"/>
    </source>
</evidence>
<evidence type="ECO:0000256" key="19">
    <source>
        <dbReference type="ARBA" id="ARBA00048998"/>
    </source>
</evidence>
<dbReference type="GO" id="GO:0055085">
    <property type="term" value="P:transmembrane transport"/>
    <property type="evidence" value="ECO:0007669"/>
    <property type="project" value="InterPro"/>
</dbReference>
<organism evidence="23">
    <name type="scientific">Strongyloides stercoralis</name>
    <name type="common">Threadworm</name>
    <dbReference type="NCBI Taxonomy" id="6248"/>
    <lineage>
        <taxon>Eukaryota</taxon>
        <taxon>Metazoa</taxon>
        <taxon>Ecdysozoa</taxon>
        <taxon>Nematoda</taxon>
        <taxon>Chromadorea</taxon>
        <taxon>Rhabditida</taxon>
        <taxon>Tylenchina</taxon>
        <taxon>Panagrolaimomorpha</taxon>
        <taxon>Strongyloidoidea</taxon>
        <taxon>Strongyloididae</taxon>
        <taxon>Strongyloides</taxon>
    </lineage>
</organism>
<dbReference type="PANTHER" id="PTHR46356">
    <property type="entry name" value="MITOCHONDRIAL 2-OXODICARBOXYLATE CARRIER"/>
    <property type="match status" value="1"/>
</dbReference>
<keyword evidence="6" id="KW-0999">Mitochondrion inner membrane</keyword>
<dbReference type="PANTHER" id="PTHR46356:SF1">
    <property type="entry name" value="MITOCHONDRIAL 2-OXODICARBOXYLATE CARRIER"/>
    <property type="match status" value="1"/>
</dbReference>
<evidence type="ECO:0000313" key="22">
    <source>
        <dbReference type="Proteomes" id="UP000035681"/>
    </source>
</evidence>
<dbReference type="Gene3D" id="1.50.40.10">
    <property type="entry name" value="Mitochondrial carrier domain"/>
    <property type="match status" value="1"/>
</dbReference>
<dbReference type="WBParaSite" id="TCONS_00000138.p1">
    <property type="protein sequence ID" value="TCONS_00000138.p1"/>
    <property type="gene ID" value="XLOC_000157"/>
</dbReference>
<evidence type="ECO:0000256" key="13">
    <source>
        <dbReference type="ARBA" id="ARBA00046087"/>
    </source>
</evidence>
<reference evidence="23" key="1">
    <citation type="submission" date="2015-08" db="UniProtKB">
        <authorList>
            <consortium name="WormBaseParasite"/>
        </authorList>
    </citation>
    <scope>IDENTIFICATION</scope>
</reference>
<feature type="repeat" description="Solcar" evidence="20">
    <location>
        <begin position="5"/>
        <end position="89"/>
    </location>
</feature>
<evidence type="ECO:0000256" key="8">
    <source>
        <dbReference type="ARBA" id="ARBA00023128"/>
    </source>
</evidence>
<keyword evidence="3 21" id="KW-0813">Transport</keyword>
<evidence type="ECO:0000256" key="10">
    <source>
        <dbReference type="ARBA" id="ARBA00036018"/>
    </source>
</evidence>
<evidence type="ECO:0000256" key="5">
    <source>
        <dbReference type="ARBA" id="ARBA00022737"/>
    </source>
</evidence>
<evidence type="ECO:0000256" key="21">
    <source>
        <dbReference type="RuleBase" id="RU000488"/>
    </source>
</evidence>
<evidence type="ECO:0000256" key="14">
    <source>
        <dbReference type="ARBA" id="ARBA00047537"/>
    </source>
</evidence>
<evidence type="ECO:0000256" key="1">
    <source>
        <dbReference type="ARBA" id="ARBA00004448"/>
    </source>
</evidence>
<comment type="subcellular location">
    <subcellularLocation>
        <location evidence="1">Mitochondrion inner membrane</location>
        <topology evidence="1">Multi-pass membrane protein</topology>
    </subcellularLocation>
</comment>
<keyword evidence="7" id="KW-1133">Transmembrane helix</keyword>
<feature type="repeat" description="Solcar" evidence="20">
    <location>
        <begin position="96"/>
        <end position="186"/>
    </location>
</feature>
<evidence type="ECO:0000256" key="15">
    <source>
        <dbReference type="ARBA" id="ARBA00048003"/>
    </source>
</evidence>
<keyword evidence="9 20" id="KW-0472">Membrane</keyword>
<comment type="similarity">
    <text evidence="2 21">Belongs to the mitochondrial carrier (TC 2.A.29) family.</text>
</comment>
<comment type="catalytic activity">
    <reaction evidence="18">
        <text>glutarate(in) + 2-oxoglutarate(out) = glutarate(out) + 2-oxoglutarate(in)</text>
        <dbReference type="Rhea" id="RHEA:71751"/>
        <dbReference type="ChEBI" id="CHEBI:16810"/>
        <dbReference type="ChEBI" id="CHEBI:30921"/>
    </reaction>
</comment>
<evidence type="ECO:0000256" key="11">
    <source>
        <dbReference type="ARBA" id="ARBA00039747"/>
    </source>
</evidence>
<dbReference type="InterPro" id="IPR051752">
    <property type="entry name" value="Mito_2-oxodicarb_carrier"/>
</dbReference>
<comment type="function">
    <text evidence="13">Transports dicarboxylates across the inner membranes of mitochondria by a counter-exchange mechanism. Can transport 2-oxoadipate (2-oxohexanedioate), 2-oxoglutarate, adipate (hexanedioate), glutarate, and to a lesser extent, pimelate (heptanedioate), 2-oxopimelate (2-oxoheptanedioate), 2-aminoadipate (2-aminohexanedioate), oxaloacetate, and citrate. Plays a central role in catabolism of lysine, hydroxylysine, and tryptophan, by transporting common metabolite intermediates (such as 2-oxoadipate) into the mitochondria, where it is converted into acetyl-CoA and can enter the citric acid (TCA) cycle.</text>
</comment>
<evidence type="ECO:0000256" key="2">
    <source>
        <dbReference type="ARBA" id="ARBA00006375"/>
    </source>
</evidence>
<name>A0A0K0EK97_STRER</name>
<dbReference type="Proteomes" id="UP000035681">
    <property type="component" value="Unplaced"/>
</dbReference>
<dbReference type="Pfam" id="PF00153">
    <property type="entry name" value="Mito_carr"/>
    <property type="match status" value="3"/>
</dbReference>
<dbReference type="PRINTS" id="PR00926">
    <property type="entry name" value="MITOCARRIER"/>
</dbReference>
<keyword evidence="8" id="KW-0496">Mitochondrion</keyword>
<evidence type="ECO:0000256" key="4">
    <source>
        <dbReference type="ARBA" id="ARBA00022692"/>
    </source>
</evidence>
<comment type="catalytic activity">
    <reaction evidence="14">
        <text>heptanedioate(in) + 2-oxoglutarate(out) = heptanedioate(out) + 2-oxoglutarate(in)</text>
        <dbReference type="Rhea" id="RHEA:71759"/>
        <dbReference type="ChEBI" id="CHEBI:16810"/>
        <dbReference type="ChEBI" id="CHEBI:36165"/>
    </reaction>
</comment>
<dbReference type="GO" id="GO:0005743">
    <property type="term" value="C:mitochondrial inner membrane"/>
    <property type="evidence" value="ECO:0007669"/>
    <property type="project" value="UniProtKB-SubCell"/>
</dbReference>
<evidence type="ECO:0000256" key="18">
    <source>
        <dbReference type="ARBA" id="ARBA00048920"/>
    </source>
</evidence>
<sequence length="289" mass="31863">MEQAKECMRQIAAGGSAGLVEVCMMHPLDLVKTRLQMGGGVYSGFIDCISKTYRLEGISGFYKGILPPILAETPKRATKFFTFEQYKQIFTSPSVPQEATYAFAGCLSGMTEAVIINPFEAVKVRLQAERSTALKDQKSTAEMAREIIKKDGIGFNGLYRGFTATLARHGIWNTVYFGIYHSFKGYLPKNEESPSVNVLSRLFLGFIAGTLASVTNIPSDVAKSRIQGPQPNGQRVYFGLIQTLNLVYKTEGVKALFRGLLAKVLRLGPGGGIMLIVNETVYDYLKEHF</sequence>
<dbReference type="SUPFAM" id="SSF103506">
    <property type="entry name" value="Mitochondrial carrier"/>
    <property type="match status" value="1"/>
</dbReference>
<evidence type="ECO:0000313" key="23">
    <source>
        <dbReference type="WBParaSite" id="SSTP_0000989100.1"/>
    </source>
</evidence>
<comment type="catalytic activity">
    <reaction evidence="10">
        <text>2-oxoadipate(in) + 2-oxoglutarate(out) = 2-oxoadipate(out) + 2-oxoglutarate(in)</text>
        <dbReference type="Rhea" id="RHEA:71739"/>
        <dbReference type="ChEBI" id="CHEBI:16810"/>
        <dbReference type="ChEBI" id="CHEBI:57499"/>
    </reaction>
</comment>
<evidence type="ECO:0000256" key="17">
    <source>
        <dbReference type="ARBA" id="ARBA00048581"/>
    </source>
</evidence>
<feature type="repeat" description="Solcar" evidence="20">
    <location>
        <begin position="196"/>
        <end position="284"/>
    </location>
</feature>
<evidence type="ECO:0000256" key="20">
    <source>
        <dbReference type="PROSITE-ProRule" id="PRU00282"/>
    </source>
</evidence>
<dbReference type="InterPro" id="IPR002067">
    <property type="entry name" value="MCP"/>
</dbReference>
<evidence type="ECO:0000256" key="12">
    <source>
        <dbReference type="ARBA" id="ARBA00041874"/>
    </source>
</evidence>
<comment type="catalytic activity">
    <reaction evidence="17">
        <text>2-oxoheptanedioate(in) + 2-oxoglutarate(out) = 2-oxoheptanedioate(out) + 2-oxoglutarate(in)</text>
        <dbReference type="Rhea" id="RHEA:71755"/>
        <dbReference type="ChEBI" id="CHEBI:16810"/>
        <dbReference type="ChEBI" id="CHEBI:72701"/>
    </reaction>
</comment>
<dbReference type="STRING" id="6248.A0A0K0EK97"/>
<dbReference type="InterPro" id="IPR023395">
    <property type="entry name" value="MCP_dom_sf"/>
</dbReference>
<keyword evidence="5" id="KW-0677">Repeat</keyword>